<evidence type="ECO:0000313" key="1">
    <source>
        <dbReference type="EMBL" id="KJV89942.1"/>
    </source>
</evidence>
<accession>A0A0F3QCE4</accession>
<dbReference type="PATRIC" id="fig|1359193.3.peg.903"/>
<dbReference type="Proteomes" id="UP000033661">
    <property type="component" value="Unassembled WGS sequence"/>
</dbReference>
<name>A0A0F3QCE4_RICBE</name>
<reference evidence="1 2" key="1">
    <citation type="submission" date="2015-02" db="EMBL/GenBank/DDBJ databases">
        <title>Genome Sequencing of Rickettsiales.</title>
        <authorList>
            <person name="Daugherty S.C."/>
            <person name="Su Q."/>
            <person name="Abolude K."/>
            <person name="Beier-Sexton M."/>
            <person name="Carlyon J.A."/>
            <person name="Carter R."/>
            <person name="Day N.P."/>
            <person name="Dumler S.J."/>
            <person name="Dyachenko V."/>
            <person name="Godinez A."/>
            <person name="Kurtti T.J."/>
            <person name="Lichay M."/>
            <person name="Mullins K.E."/>
            <person name="Ott S."/>
            <person name="Pappas-Brown V."/>
            <person name="Paris D.H."/>
            <person name="Patel P."/>
            <person name="Richards A.L."/>
            <person name="Sadzewicz L."/>
            <person name="Sears K."/>
            <person name="Seidman D."/>
            <person name="Sengamalay N."/>
            <person name="Stenos J."/>
            <person name="Tallon L.J."/>
            <person name="Vincent G."/>
            <person name="Fraser C.M."/>
            <person name="Munderloh U."/>
            <person name="Dunning-Hotopp J.C."/>
        </authorList>
    </citation>
    <scope>NUCLEOTIDE SEQUENCE [LARGE SCALE GENOMIC DNA]</scope>
    <source>
        <strain evidence="1 2">RML An4</strain>
    </source>
</reference>
<protein>
    <submittedName>
        <fullName evidence="1">Uncharacterized protein</fullName>
    </submittedName>
</protein>
<proteinExistence type="predicted"/>
<keyword evidence="2" id="KW-1185">Reference proteome</keyword>
<gene>
    <name evidence="1" type="ORF">RBEAN4_0933</name>
</gene>
<dbReference type="AlphaFoldDB" id="A0A0F3QCE4"/>
<dbReference type="RefSeq" id="WP_045798984.1">
    <property type="nucleotide sequence ID" value="NZ_LAOI01000001.1"/>
</dbReference>
<comment type="caution">
    <text evidence="1">The sequence shown here is derived from an EMBL/GenBank/DDBJ whole genome shotgun (WGS) entry which is preliminary data.</text>
</comment>
<dbReference type="EMBL" id="LAOI01000001">
    <property type="protein sequence ID" value="KJV89942.1"/>
    <property type="molecule type" value="Genomic_DNA"/>
</dbReference>
<evidence type="ECO:0000313" key="2">
    <source>
        <dbReference type="Proteomes" id="UP000033661"/>
    </source>
</evidence>
<organism evidence="1 2">
    <name type="scientific">Rickettsia bellii str. RML An4</name>
    <dbReference type="NCBI Taxonomy" id="1359193"/>
    <lineage>
        <taxon>Bacteria</taxon>
        <taxon>Pseudomonadati</taxon>
        <taxon>Pseudomonadota</taxon>
        <taxon>Alphaproteobacteria</taxon>
        <taxon>Rickettsiales</taxon>
        <taxon>Rickettsiaceae</taxon>
        <taxon>Rickettsieae</taxon>
        <taxon>Rickettsia</taxon>
        <taxon>belli group</taxon>
    </lineage>
</organism>
<sequence>MNKIVAPFSLSESSNDTIFYDIVGNFIPPEWKNLTSSSGKILSKTARQILSLVVSRMPYIEDKAEEINSNGINLSNELQETYYYFEKLLGLCQRRIRQCLVELEKSGYIKVALINMTEQYTKYRNILSIKLVKNFVPYPQKISGQPENYFGVARNNFHPHNIIDNNKSINKSRYEEADFENDIFDKGNLSNENINDLDNTLISKSKNESLETKVINQATSSGVMKKTEEFHPLTEEDEQWLRSKSGRDFNLRFMNKLLLKLADNKPNNRFSTKEKLLNYMAKALINEKRDTVTANSEDFSFEYDHKTKKIETYLKEIELSSDTRAEAQLKRKIAAVFEPNDAYKILQASIFPEEIEMEEYTLKLKYNISLSEHIKRILLNQIQAVYGAKKVKHLKVIYTSAAKPIVKQTQELSVESYIETALVGLDDIWRKVREYLIYSCGKMVDIAWFSKLELTTKDQINNKIFLKPKTAFIGSRITADYFFHLKKAFENFNYSYELIKV</sequence>